<dbReference type="GeneID" id="105172536"/>
<dbReference type="AlphaFoldDB" id="A0A8M8V934"/>
<dbReference type="Proteomes" id="UP000504604">
    <property type="component" value="Linkage group LG10"/>
</dbReference>
<accession>A0A8M8V934</accession>
<dbReference type="OrthoDB" id="1740284at2759"/>
<evidence type="ECO:0000313" key="4">
    <source>
        <dbReference type="RefSeq" id="XP_020552834.1"/>
    </source>
</evidence>
<protein>
    <submittedName>
        <fullName evidence="2 3">Uncharacterized protein LOC105172536</fullName>
    </submittedName>
</protein>
<dbReference type="RefSeq" id="XP_020552833.1">
    <property type="nucleotide sequence ID" value="XM_020697174.1"/>
</dbReference>
<organism evidence="1 4">
    <name type="scientific">Sesamum indicum</name>
    <name type="common">Oriental sesame</name>
    <name type="synonym">Sesamum orientale</name>
    <dbReference type="NCBI Taxonomy" id="4182"/>
    <lineage>
        <taxon>Eukaryota</taxon>
        <taxon>Viridiplantae</taxon>
        <taxon>Streptophyta</taxon>
        <taxon>Embryophyta</taxon>
        <taxon>Tracheophyta</taxon>
        <taxon>Spermatophyta</taxon>
        <taxon>Magnoliopsida</taxon>
        <taxon>eudicotyledons</taxon>
        <taxon>Gunneridae</taxon>
        <taxon>Pentapetalae</taxon>
        <taxon>asterids</taxon>
        <taxon>lamiids</taxon>
        <taxon>Lamiales</taxon>
        <taxon>Pedaliaceae</taxon>
        <taxon>Sesamum</taxon>
    </lineage>
</organism>
<evidence type="ECO:0000313" key="1">
    <source>
        <dbReference type="Proteomes" id="UP000504604"/>
    </source>
</evidence>
<sequence length="130" mass="14630">MAKHGWNVVVSNHRGLGGVSITICDRFINRKLAQRFYNKALTIGLKDYAHLHEDVLSRLSNWEGVKKTVDTYYRRSSSSNFVGSVTTPLLCISSLDDAVCTSEAIPWDECSSSSSRMTWTQMSLWLTPLI</sequence>
<dbReference type="PANTHER" id="PTHR10794:SF82">
    <property type="entry name" value="ALPHA_BETA-HYDROLASES SUPERFAMILY PROTEIN"/>
    <property type="match status" value="1"/>
</dbReference>
<dbReference type="RefSeq" id="XP_020552832.1">
    <property type="nucleotide sequence ID" value="XM_020697173.1"/>
</dbReference>
<dbReference type="GO" id="GO:0047372">
    <property type="term" value="F:monoacylglycerol lipase activity"/>
    <property type="evidence" value="ECO:0007669"/>
    <property type="project" value="TreeGrafter"/>
</dbReference>
<evidence type="ECO:0000313" key="3">
    <source>
        <dbReference type="RefSeq" id="XP_020552833.1"/>
    </source>
</evidence>
<evidence type="ECO:0000313" key="2">
    <source>
        <dbReference type="RefSeq" id="XP_020552832.1"/>
    </source>
</evidence>
<dbReference type="PANTHER" id="PTHR10794">
    <property type="entry name" value="ABHYDROLASE DOMAIN-CONTAINING PROTEIN"/>
    <property type="match status" value="1"/>
</dbReference>
<name>A0A8M8V934_SESIN</name>
<dbReference type="RefSeq" id="XP_020552834.1">
    <property type="nucleotide sequence ID" value="XM_020697175.1"/>
</dbReference>
<reference evidence="2 3" key="1">
    <citation type="submission" date="2025-04" db="UniProtKB">
        <authorList>
            <consortium name="RefSeq"/>
        </authorList>
    </citation>
    <scope>IDENTIFICATION</scope>
</reference>
<gene>
    <name evidence="2 3 4" type="primary">LOC105172536</name>
</gene>
<dbReference type="KEGG" id="sind:105172536"/>
<dbReference type="GO" id="GO:0034338">
    <property type="term" value="F:short-chain carboxylesterase activity"/>
    <property type="evidence" value="ECO:0007669"/>
    <property type="project" value="TreeGrafter"/>
</dbReference>
<proteinExistence type="predicted"/>
<dbReference type="InterPro" id="IPR050960">
    <property type="entry name" value="AB_hydrolase_4_sf"/>
</dbReference>
<keyword evidence="1" id="KW-1185">Reference proteome</keyword>